<feature type="region of interest" description="Disordered" evidence="1">
    <location>
        <begin position="1"/>
        <end position="37"/>
    </location>
</feature>
<evidence type="ECO:0000313" key="2">
    <source>
        <dbReference type="EMBL" id="KAK9081899.1"/>
    </source>
</evidence>
<proteinExistence type="predicted"/>
<dbReference type="EMBL" id="JBBNAF010000043">
    <property type="protein sequence ID" value="KAK9081899.1"/>
    <property type="molecule type" value="Genomic_DNA"/>
</dbReference>
<keyword evidence="3" id="KW-1185">Reference proteome</keyword>
<protein>
    <submittedName>
        <fullName evidence="2">Uncharacterized protein</fullName>
    </submittedName>
</protein>
<sequence>MATTSASSSMATTSASSSMATTSASSSMATTSASSSSSSSLRVRRLLHLRVASAVFFIVASRPPSSPKQQGVHQDPQEERVAIEARKKASQRIVESRPPSSPNEQGLDQPILPHLPLRHRLRFLLLHLLEQIRLLHRRVAIAIFAEITGTRSRSARTGSRNRNAEEGIATAATPLLPLRPITEYDPAKPEECVSASLGNPFEKA</sequence>
<evidence type="ECO:0000256" key="1">
    <source>
        <dbReference type="SAM" id="MobiDB-lite"/>
    </source>
</evidence>
<dbReference type="AlphaFoldDB" id="A0AAP0HCL8"/>
<name>A0AAP0HCL8_9MAGN</name>
<reference evidence="2 3" key="1">
    <citation type="submission" date="2024-01" db="EMBL/GenBank/DDBJ databases">
        <title>Genome assemblies of Stephania.</title>
        <authorList>
            <person name="Yang L."/>
        </authorList>
    </citation>
    <scope>NUCLEOTIDE SEQUENCE [LARGE SCALE GENOMIC DNA]</scope>
    <source>
        <strain evidence="2">YNDBR</strain>
        <tissue evidence="2">Leaf</tissue>
    </source>
</reference>
<dbReference type="Proteomes" id="UP001420932">
    <property type="component" value="Unassembled WGS sequence"/>
</dbReference>
<comment type="caution">
    <text evidence="2">The sequence shown here is derived from an EMBL/GenBank/DDBJ whole genome shotgun (WGS) entry which is preliminary data.</text>
</comment>
<feature type="region of interest" description="Disordered" evidence="1">
    <location>
        <begin position="85"/>
        <end position="108"/>
    </location>
</feature>
<accession>A0AAP0HCL8</accession>
<evidence type="ECO:0000313" key="3">
    <source>
        <dbReference type="Proteomes" id="UP001420932"/>
    </source>
</evidence>
<gene>
    <name evidence="2" type="ORF">Syun_030736</name>
</gene>
<organism evidence="2 3">
    <name type="scientific">Stephania yunnanensis</name>
    <dbReference type="NCBI Taxonomy" id="152371"/>
    <lineage>
        <taxon>Eukaryota</taxon>
        <taxon>Viridiplantae</taxon>
        <taxon>Streptophyta</taxon>
        <taxon>Embryophyta</taxon>
        <taxon>Tracheophyta</taxon>
        <taxon>Spermatophyta</taxon>
        <taxon>Magnoliopsida</taxon>
        <taxon>Ranunculales</taxon>
        <taxon>Menispermaceae</taxon>
        <taxon>Menispermoideae</taxon>
        <taxon>Cissampelideae</taxon>
        <taxon>Stephania</taxon>
    </lineage>
</organism>